<dbReference type="AlphaFoldDB" id="A0A6J3F7F6"/>
<organism evidence="1 2">
    <name type="scientific">Sapajus apella</name>
    <name type="common">Brown-capped capuchin</name>
    <name type="synonym">Cebus apella</name>
    <dbReference type="NCBI Taxonomy" id="9515"/>
    <lineage>
        <taxon>Eukaryota</taxon>
        <taxon>Metazoa</taxon>
        <taxon>Chordata</taxon>
        <taxon>Craniata</taxon>
        <taxon>Vertebrata</taxon>
        <taxon>Euteleostomi</taxon>
        <taxon>Mammalia</taxon>
        <taxon>Eutheria</taxon>
        <taxon>Euarchontoglires</taxon>
        <taxon>Primates</taxon>
        <taxon>Haplorrhini</taxon>
        <taxon>Platyrrhini</taxon>
        <taxon>Cebidae</taxon>
        <taxon>Cebinae</taxon>
        <taxon>Sapajus</taxon>
    </lineage>
</organism>
<dbReference type="InterPro" id="IPR009443">
    <property type="entry name" value="NPIP"/>
</dbReference>
<evidence type="ECO:0000313" key="1">
    <source>
        <dbReference type="Proteomes" id="UP000504640"/>
    </source>
</evidence>
<name>A0A6J3F7F6_SAPAP</name>
<dbReference type="PANTHER" id="PTHR15438:SF5">
    <property type="entry name" value="NUCLEAR PORE COMPLEX-INTERACTING PROTEIN FAMILY MEMBER A2-RELATED"/>
    <property type="match status" value="1"/>
</dbReference>
<dbReference type="Proteomes" id="UP000504640">
    <property type="component" value="Unplaced"/>
</dbReference>
<protein>
    <submittedName>
        <fullName evidence="2">Nuclear pore complex-interacting protein family member B3-like</fullName>
    </submittedName>
</protein>
<evidence type="ECO:0000313" key="2">
    <source>
        <dbReference type="RefSeq" id="XP_032101538.1"/>
    </source>
</evidence>
<accession>A0A6J3F7F6</accession>
<sequence>MAQAGHGSVAPCDLYPPCQGKTPLLTPQFPSHDQGQLAKELQQHIKSVTTPCNYLRKVSEHRQMGPGALVQFLALGCPTSIGWPCWGKLRQSQYWPFPFFSLPSEWIRDGVKKEQLLSLRFLTLSSPHPNQRLRSTCRHTKKRVLLFPGIKMDLEDLFMEIYGSQSVSYSTKGDDEGRQSL</sequence>
<keyword evidence="1" id="KW-1185">Reference proteome</keyword>
<reference evidence="2" key="1">
    <citation type="submission" date="2025-08" db="UniProtKB">
        <authorList>
            <consortium name="RefSeq"/>
        </authorList>
    </citation>
    <scope>IDENTIFICATION</scope>
    <source>
        <tissue evidence="2">Blood</tissue>
    </source>
</reference>
<gene>
    <name evidence="2" type="primary">LOC116528410</name>
</gene>
<dbReference type="RefSeq" id="XP_032101538.1">
    <property type="nucleotide sequence ID" value="XM_032245647.1"/>
</dbReference>
<dbReference type="GeneID" id="116528410"/>
<dbReference type="PANTHER" id="PTHR15438">
    <property type="entry name" value="NUCLEAR PORE COMPLEX INTERACTING PROTEIN"/>
    <property type="match status" value="1"/>
</dbReference>
<proteinExistence type="predicted"/>